<protein>
    <submittedName>
        <fullName evidence="2">MarR family transcriptional regulator</fullName>
    </submittedName>
</protein>
<dbReference type="PRINTS" id="PR00598">
    <property type="entry name" value="HTHMARR"/>
</dbReference>
<dbReference type="RefSeq" id="WP_154766683.1">
    <property type="nucleotide sequence ID" value="NZ_WLYK01000001.1"/>
</dbReference>
<evidence type="ECO:0000313" key="2">
    <source>
        <dbReference type="EMBL" id="MTD12655.1"/>
    </source>
</evidence>
<dbReference type="InterPro" id="IPR000835">
    <property type="entry name" value="HTH_MarR-typ"/>
</dbReference>
<dbReference type="Proteomes" id="UP000460221">
    <property type="component" value="Unassembled WGS sequence"/>
</dbReference>
<dbReference type="Pfam" id="PF12802">
    <property type="entry name" value="MarR_2"/>
    <property type="match status" value="1"/>
</dbReference>
<name>A0A7K1FEW9_9ACTN</name>
<gene>
    <name evidence="2" type="ORF">GIS00_01680</name>
</gene>
<keyword evidence="3" id="KW-1185">Reference proteome</keyword>
<accession>A0A7K1FEW9</accession>
<comment type="caution">
    <text evidence="2">The sequence shown here is derived from an EMBL/GenBank/DDBJ whole genome shotgun (WGS) entry which is preliminary data.</text>
</comment>
<dbReference type="SMART" id="SM00347">
    <property type="entry name" value="HTH_MARR"/>
    <property type="match status" value="1"/>
</dbReference>
<dbReference type="InterPro" id="IPR036390">
    <property type="entry name" value="WH_DNA-bd_sf"/>
</dbReference>
<proteinExistence type="predicted"/>
<dbReference type="GO" id="GO:0006950">
    <property type="term" value="P:response to stress"/>
    <property type="evidence" value="ECO:0007669"/>
    <property type="project" value="TreeGrafter"/>
</dbReference>
<organism evidence="2 3">
    <name type="scientific">Nakamurella alba</name>
    <dbReference type="NCBI Taxonomy" id="2665158"/>
    <lineage>
        <taxon>Bacteria</taxon>
        <taxon>Bacillati</taxon>
        <taxon>Actinomycetota</taxon>
        <taxon>Actinomycetes</taxon>
        <taxon>Nakamurellales</taxon>
        <taxon>Nakamurellaceae</taxon>
        <taxon>Nakamurella</taxon>
    </lineage>
</organism>
<dbReference type="PANTHER" id="PTHR33164">
    <property type="entry name" value="TRANSCRIPTIONAL REGULATOR, MARR FAMILY"/>
    <property type="match status" value="1"/>
</dbReference>
<dbReference type="SUPFAM" id="SSF46785">
    <property type="entry name" value="Winged helix' DNA-binding domain"/>
    <property type="match status" value="1"/>
</dbReference>
<dbReference type="Gene3D" id="1.10.10.10">
    <property type="entry name" value="Winged helix-like DNA-binding domain superfamily/Winged helix DNA-binding domain"/>
    <property type="match status" value="1"/>
</dbReference>
<dbReference type="PANTHER" id="PTHR33164:SF95">
    <property type="entry name" value="TRANSCRIPTIONAL REGULATOR"/>
    <property type="match status" value="1"/>
</dbReference>
<dbReference type="InterPro" id="IPR039422">
    <property type="entry name" value="MarR/SlyA-like"/>
</dbReference>
<dbReference type="InterPro" id="IPR036388">
    <property type="entry name" value="WH-like_DNA-bd_sf"/>
</dbReference>
<dbReference type="EMBL" id="WLYK01000001">
    <property type="protein sequence ID" value="MTD12655.1"/>
    <property type="molecule type" value="Genomic_DNA"/>
</dbReference>
<sequence length="152" mass="16830">MDPLEAPARTRDLPSFLLTRNALTARQLLAARLDARSMRHAHFSTLAAIDEFGPLSQAELGRRIGLDRSDVTAVIADLEARGLLDRSPDPADRRRNLVLVNARGRTELETLEQIVQQVQDDFLAPLAPDERTQLHRLLRKLAGVPTVDPAGD</sequence>
<dbReference type="GO" id="GO:0003700">
    <property type="term" value="F:DNA-binding transcription factor activity"/>
    <property type="evidence" value="ECO:0007669"/>
    <property type="project" value="InterPro"/>
</dbReference>
<evidence type="ECO:0000313" key="3">
    <source>
        <dbReference type="Proteomes" id="UP000460221"/>
    </source>
</evidence>
<dbReference type="PROSITE" id="PS50995">
    <property type="entry name" value="HTH_MARR_2"/>
    <property type="match status" value="1"/>
</dbReference>
<feature type="domain" description="HTH marR-type" evidence="1">
    <location>
        <begin position="1"/>
        <end position="143"/>
    </location>
</feature>
<evidence type="ECO:0000259" key="1">
    <source>
        <dbReference type="PROSITE" id="PS50995"/>
    </source>
</evidence>
<reference evidence="2 3" key="1">
    <citation type="submission" date="2019-11" db="EMBL/GenBank/DDBJ databases">
        <authorList>
            <person name="Jiang L.-Q."/>
        </authorList>
    </citation>
    <scope>NUCLEOTIDE SEQUENCE [LARGE SCALE GENOMIC DNA]</scope>
    <source>
        <strain evidence="2 3">YIM 132087</strain>
    </source>
</reference>
<dbReference type="AlphaFoldDB" id="A0A7K1FEW9"/>